<accession>A0A1S0TUK4</accession>
<feature type="domain" description="G-protein coupled receptors family 1 profile" evidence="6">
    <location>
        <begin position="20"/>
        <end position="306"/>
    </location>
</feature>
<dbReference type="FunCoup" id="A0A1S0TUK4">
    <property type="interactions" value="1"/>
</dbReference>
<dbReference type="PANTHER" id="PTHR46641">
    <property type="entry name" value="FMRFAMIDE RECEPTOR-RELATED"/>
    <property type="match status" value="1"/>
</dbReference>
<gene>
    <name evidence="7" type="ORF">LOAG_08267</name>
</gene>
<feature type="transmembrane region" description="Helical" evidence="5">
    <location>
        <begin position="286"/>
        <end position="309"/>
    </location>
</feature>
<dbReference type="InterPro" id="IPR017452">
    <property type="entry name" value="GPCR_Rhodpsn_7TM"/>
</dbReference>
<dbReference type="CDD" id="cd14978">
    <property type="entry name" value="7tmA_FMRFamide_R-like"/>
    <property type="match status" value="1"/>
</dbReference>
<dbReference type="InterPro" id="IPR000276">
    <property type="entry name" value="GPCR_Rhodpsn"/>
</dbReference>
<evidence type="ECO:0000256" key="1">
    <source>
        <dbReference type="ARBA" id="ARBA00004370"/>
    </source>
</evidence>
<evidence type="ECO:0000259" key="6">
    <source>
        <dbReference type="PROSITE" id="PS50262"/>
    </source>
</evidence>
<dbReference type="Pfam" id="PF00001">
    <property type="entry name" value="7tm_1"/>
    <property type="match status" value="1"/>
</dbReference>
<dbReference type="InterPro" id="IPR052954">
    <property type="entry name" value="GPCR-Ligand_Int"/>
</dbReference>
<dbReference type="AlphaFoldDB" id="A0A1S0TUK4"/>
<feature type="transmembrane region" description="Helical" evidence="5">
    <location>
        <begin position="6"/>
        <end position="28"/>
    </location>
</feature>
<proteinExistence type="predicted"/>
<dbReference type="RefSeq" id="XP_020302137.1">
    <property type="nucleotide sequence ID" value="XM_020447656.1"/>
</dbReference>
<feature type="transmembrane region" description="Helical" evidence="5">
    <location>
        <begin position="247"/>
        <end position="266"/>
    </location>
</feature>
<dbReference type="SUPFAM" id="SSF81321">
    <property type="entry name" value="Family A G protein-coupled receptor-like"/>
    <property type="match status" value="1"/>
</dbReference>
<dbReference type="GO" id="GO:0004930">
    <property type="term" value="F:G protein-coupled receptor activity"/>
    <property type="evidence" value="ECO:0007669"/>
    <property type="project" value="InterPro"/>
</dbReference>
<organism evidence="7">
    <name type="scientific">Loa loa</name>
    <name type="common">Eye worm</name>
    <name type="synonym">Filaria loa</name>
    <dbReference type="NCBI Taxonomy" id="7209"/>
    <lineage>
        <taxon>Eukaryota</taxon>
        <taxon>Metazoa</taxon>
        <taxon>Ecdysozoa</taxon>
        <taxon>Nematoda</taxon>
        <taxon>Chromadorea</taxon>
        <taxon>Rhabditida</taxon>
        <taxon>Spirurina</taxon>
        <taxon>Spiruromorpha</taxon>
        <taxon>Filarioidea</taxon>
        <taxon>Onchocercidae</taxon>
        <taxon>Loa</taxon>
    </lineage>
</organism>
<evidence type="ECO:0000256" key="4">
    <source>
        <dbReference type="ARBA" id="ARBA00023136"/>
    </source>
</evidence>
<dbReference type="Gene3D" id="1.20.1070.10">
    <property type="entry name" value="Rhodopsin 7-helix transmembrane proteins"/>
    <property type="match status" value="1"/>
</dbReference>
<dbReference type="GO" id="GO:0016020">
    <property type="term" value="C:membrane"/>
    <property type="evidence" value="ECO:0007669"/>
    <property type="project" value="UniProtKB-SubCell"/>
</dbReference>
<dbReference type="OMA" id="VETRAYM"/>
<dbReference type="OrthoDB" id="10011262at2759"/>
<comment type="subcellular location">
    <subcellularLocation>
        <location evidence="1">Membrane</location>
    </subcellularLocation>
</comment>
<feature type="transmembrane region" description="Helical" evidence="5">
    <location>
        <begin position="205"/>
        <end position="226"/>
    </location>
</feature>
<feature type="transmembrane region" description="Helical" evidence="5">
    <location>
        <begin position="148"/>
        <end position="166"/>
    </location>
</feature>
<keyword evidence="2 5" id="KW-0812">Transmembrane</keyword>
<protein>
    <recommendedName>
        <fullName evidence="6">G-protein coupled receptors family 1 profile domain-containing protein</fullName>
    </recommendedName>
</protein>
<dbReference type="InParanoid" id="A0A1S0TUK4"/>
<dbReference type="PROSITE" id="PS50262">
    <property type="entry name" value="G_PROTEIN_RECEP_F1_2"/>
    <property type="match status" value="1"/>
</dbReference>
<dbReference type="EMBL" id="JH712602">
    <property type="protein sequence ID" value="EFO20222.1"/>
    <property type="molecule type" value="Genomic_DNA"/>
</dbReference>
<name>A0A1S0TUK4_LOALO</name>
<dbReference type="PANTHER" id="PTHR46641:SF14">
    <property type="entry name" value="G-PROTEIN COUPLED RECEPTORS FAMILY 1 PROFILE DOMAIN-CONTAINING PROTEIN"/>
    <property type="match status" value="1"/>
</dbReference>
<evidence type="ECO:0000256" key="2">
    <source>
        <dbReference type="ARBA" id="ARBA00022692"/>
    </source>
</evidence>
<feature type="transmembrane region" description="Helical" evidence="5">
    <location>
        <begin position="106"/>
        <end position="127"/>
    </location>
</feature>
<keyword evidence="4 5" id="KW-0472">Membrane</keyword>
<reference evidence="7" key="1">
    <citation type="submission" date="2012-04" db="EMBL/GenBank/DDBJ databases">
        <title>The Genome Sequence of Loa loa.</title>
        <authorList>
            <consortium name="The Broad Institute Genome Sequencing Platform"/>
            <consortium name="Broad Institute Genome Sequencing Center for Infectious Disease"/>
            <person name="Nutman T.B."/>
            <person name="Fink D.L."/>
            <person name="Russ C."/>
            <person name="Young S."/>
            <person name="Zeng Q."/>
            <person name="Gargeya S."/>
            <person name="Alvarado L."/>
            <person name="Berlin A."/>
            <person name="Chapman S.B."/>
            <person name="Chen Z."/>
            <person name="Freedman E."/>
            <person name="Gellesch M."/>
            <person name="Goldberg J."/>
            <person name="Griggs A."/>
            <person name="Gujja S."/>
            <person name="Heilman E.R."/>
            <person name="Heiman D."/>
            <person name="Howarth C."/>
            <person name="Mehta T."/>
            <person name="Neiman D."/>
            <person name="Pearson M."/>
            <person name="Roberts A."/>
            <person name="Saif S."/>
            <person name="Shea T."/>
            <person name="Shenoy N."/>
            <person name="Sisk P."/>
            <person name="Stolte C."/>
            <person name="Sykes S."/>
            <person name="White J."/>
            <person name="Yandava C."/>
            <person name="Haas B."/>
            <person name="Henn M.R."/>
            <person name="Nusbaum C."/>
            <person name="Birren B."/>
        </authorList>
    </citation>
    <scope>NUCLEOTIDE SEQUENCE [LARGE SCALE GENOMIC DNA]</scope>
</reference>
<dbReference type="GeneID" id="9945694"/>
<keyword evidence="3 5" id="KW-1133">Transmembrane helix</keyword>
<evidence type="ECO:0000256" key="3">
    <source>
        <dbReference type="ARBA" id="ARBA00022989"/>
    </source>
</evidence>
<evidence type="ECO:0000313" key="7">
    <source>
        <dbReference type="EMBL" id="EFO20222.1"/>
    </source>
</evidence>
<dbReference type="KEGG" id="loa:LOAG_08267"/>
<dbReference type="CTD" id="9945694"/>
<sequence>MGYLLNGPITAVLVIFGVLFNLCTVYFLMIPRKTFGTYTDSRTKSTRSKKSFPLTKRFSNTPRPLINTYLLWLAFSDTAVLISAALLYCIPAFFMSLGNYARFFPSYYLLSNASLTASVWLMCVLMFERYRAFCKPLDSYVKPQRIHRTLFLVSLLALIFSLPRLFELSVYELDGEYYVNQTLLVETRAYMVGYRIIGGMVFYSLFPYIVLFIITVRICLAIHAANKQRQNIATRGVIQFRSADCELLLITVMAKFLISRLMPTALDLAEHIVSSSEFLISTTATFFVDISNLIVVLSSATNFFIYFALSQAFRRTVFNSLPKFSFQYTIFQQRKRHSNLQHHAVKAVTVPQPVLNKVSRSIVSTVDGRLLSTVEACI</sequence>
<dbReference type="PRINTS" id="PR00237">
    <property type="entry name" value="GPCRRHODOPSN"/>
</dbReference>
<evidence type="ECO:0000256" key="5">
    <source>
        <dbReference type="SAM" id="Phobius"/>
    </source>
</evidence>
<feature type="transmembrane region" description="Helical" evidence="5">
    <location>
        <begin position="69"/>
        <end position="94"/>
    </location>
</feature>